<dbReference type="AlphaFoldDB" id="A0A2I0CMP9"/>
<dbReference type="SUPFAM" id="SSF103473">
    <property type="entry name" value="MFS general substrate transporter"/>
    <property type="match status" value="1"/>
</dbReference>
<protein>
    <submittedName>
        <fullName evidence="7">MFS transporter</fullName>
    </submittedName>
</protein>
<dbReference type="InterPro" id="IPR047200">
    <property type="entry name" value="MFS_YcaD-like"/>
</dbReference>
<feature type="transmembrane region" description="Helical" evidence="5">
    <location>
        <begin position="158"/>
        <end position="178"/>
    </location>
</feature>
<dbReference type="Pfam" id="PF07690">
    <property type="entry name" value="MFS_1"/>
    <property type="match status" value="1"/>
</dbReference>
<keyword evidence="4 5" id="KW-0472">Membrane</keyword>
<dbReference type="Proteomes" id="UP000242861">
    <property type="component" value="Unassembled WGS sequence"/>
</dbReference>
<evidence type="ECO:0000256" key="2">
    <source>
        <dbReference type="ARBA" id="ARBA00022692"/>
    </source>
</evidence>
<accession>A0A2I0CMP9</accession>
<dbReference type="PROSITE" id="PS50850">
    <property type="entry name" value="MFS"/>
    <property type="match status" value="1"/>
</dbReference>
<feature type="domain" description="Major facilitator superfamily (MFS) profile" evidence="6">
    <location>
        <begin position="1"/>
        <end position="382"/>
    </location>
</feature>
<evidence type="ECO:0000256" key="1">
    <source>
        <dbReference type="ARBA" id="ARBA00004141"/>
    </source>
</evidence>
<reference evidence="8" key="1">
    <citation type="submission" date="2017-12" db="EMBL/GenBank/DDBJ databases">
        <authorList>
            <person name="Yu X.-Y."/>
        </authorList>
    </citation>
    <scope>NUCLEOTIDE SEQUENCE [LARGE SCALE GENOMIC DNA]</scope>
    <source>
        <strain evidence="8">ZYSR67-Z</strain>
    </source>
</reference>
<dbReference type="PRINTS" id="PR01035">
    <property type="entry name" value="TCRTETA"/>
</dbReference>
<keyword evidence="3 5" id="KW-1133">Transmembrane helix</keyword>
<feature type="transmembrane region" description="Helical" evidence="5">
    <location>
        <begin position="198"/>
        <end position="226"/>
    </location>
</feature>
<evidence type="ECO:0000256" key="5">
    <source>
        <dbReference type="SAM" id="Phobius"/>
    </source>
</evidence>
<dbReference type="Gene3D" id="1.20.1250.20">
    <property type="entry name" value="MFS general substrate transporter like domains"/>
    <property type="match status" value="2"/>
</dbReference>
<dbReference type="PANTHER" id="PTHR23521:SF3">
    <property type="entry name" value="MFS TRANSPORTER"/>
    <property type="match status" value="1"/>
</dbReference>
<feature type="transmembrane region" description="Helical" evidence="5">
    <location>
        <begin position="267"/>
        <end position="286"/>
    </location>
</feature>
<feature type="transmembrane region" description="Helical" evidence="5">
    <location>
        <begin position="292"/>
        <end position="314"/>
    </location>
</feature>
<feature type="transmembrane region" description="Helical" evidence="5">
    <location>
        <begin position="37"/>
        <end position="59"/>
    </location>
</feature>
<comment type="subcellular location">
    <subcellularLocation>
        <location evidence="1">Membrane</location>
        <topology evidence="1">Multi-pass membrane protein</topology>
    </subcellularLocation>
</comment>
<dbReference type="RefSeq" id="WP_101194106.1">
    <property type="nucleotide sequence ID" value="NZ_PIYS01000027.1"/>
</dbReference>
<name>A0A2I0CMP9_9PSED</name>
<feature type="transmembrane region" description="Helical" evidence="5">
    <location>
        <begin position="94"/>
        <end position="118"/>
    </location>
</feature>
<feature type="transmembrane region" description="Helical" evidence="5">
    <location>
        <begin position="232"/>
        <end position="255"/>
    </location>
</feature>
<gene>
    <name evidence="7" type="ORF">CW360_13910</name>
</gene>
<evidence type="ECO:0000256" key="4">
    <source>
        <dbReference type="ARBA" id="ARBA00023136"/>
    </source>
</evidence>
<evidence type="ECO:0000313" key="7">
    <source>
        <dbReference type="EMBL" id="PKF70391.1"/>
    </source>
</evidence>
<evidence type="ECO:0000313" key="8">
    <source>
        <dbReference type="Proteomes" id="UP000242861"/>
    </source>
</evidence>
<feature type="transmembrane region" description="Helical" evidence="5">
    <location>
        <begin position="71"/>
        <end position="88"/>
    </location>
</feature>
<dbReference type="InterPro" id="IPR011701">
    <property type="entry name" value="MFS"/>
</dbReference>
<dbReference type="CDD" id="cd17477">
    <property type="entry name" value="MFS_YcaD_like"/>
    <property type="match status" value="1"/>
</dbReference>
<feature type="transmembrane region" description="Helical" evidence="5">
    <location>
        <begin position="130"/>
        <end position="152"/>
    </location>
</feature>
<proteinExistence type="predicted"/>
<organism evidence="7 8">
    <name type="scientific">Pseudomonas fluvialis</name>
    <dbReference type="NCBI Taxonomy" id="1793966"/>
    <lineage>
        <taxon>Bacteria</taxon>
        <taxon>Pseudomonadati</taxon>
        <taxon>Pseudomonadota</taxon>
        <taxon>Gammaproteobacteria</taxon>
        <taxon>Pseudomonadales</taxon>
        <taxon>Pseudomonadaceae</taxon>
        <taxon>Pseudomonas</taxon>
    </lineage>
</organism>
<feature type="transmembrane region" description="Helical" evidence="5">
    <location>
        <begin position="355"/>
        <end position="375"/>
    </location>
</feature>
<feature type="transmembrane region" description="Helical" evidence="5">
    <location>
        <begin position="326"/>
        <end position="349"/>
    </location>
</feature>
<evidence type="ECO:0000259" key="6">
    <source>
        <dbReference type="PROSITE" id="PS50850"/>
    </source>
</evidence>
<dbReference type="EMBL" id="PIYS01000027">
    <property type="protein sequence ID" value="PKF70391.1"/>
    <property type="molecule type" value="Genomic_DNA"/>
</dbReference>
<dbReference type="GO" id="GO:0022857">
    <property type="term" value="F:transmembrane transporter activity"/>
    <property type="evidence" value="ECO:0007669"/>
    <property type="project" value="InterPro"/>
</dbReference>
<dbReference type="InterPro" id="IPR036259">
    <property type="entry name" value="MFS_trans_sf"/>
</dbReference>
<dbReference type="InterPro" id="IPR020846">
    <property type="entry name" value="MFS_dom"/>
</dbReference>
<sequence length="385" mass="40531">MRNYLLALLIFAVSVVGLSMGATLPLVSLRLHEDGASPWLIGLFSALPAAGMIIAALLINPLQRRLNGRHLYLGSFAVALLCCAALEWPQPSAWLLGLARLGLGLAMGILVILGESWVNELCSEARRGQVVALYAACFTGFQLVGPAMIGLFGAASPWLIGLVSLANLLALLLVYAYLPAGWGQVAAHATRSFSLMGFFRVAPALCMGVLFFAFFDSVVLSLFPVYASGHGYAVAAAAFMATLILLGDMLCQVPLGWLSDRLDRRRLHLTCGTLVLLLGMALPWLMQHPWLLWPSLALLGAVAGGVYTLALVLIGQDFRGQDLVTANACVGLLWGVGSLSGPLLSGALMGLASHGLPLALSLAAGLFVVTALGSAHRLRHSLPAS</sequence>
<evidence type="ECO:0000256" key="3">
    <source>
        <dbReference type="ARBA" id="ARBA00022989"/>
    </source>
</evidence>
<dbReference type="PANTHER" id="PTHR23521">
    <property type="entry name" value="TRANSPORTER MFS SUPERFAMILY"/>
    <property type="match status" value="1"/>
</dbReference>
<dbReference type="InterPro" id="IPR001958">
    <property type="entry name" value="Tet-R_TetA/multi-R_MdtG-like"/>
</dbReference>
<dbReference type="GO" id="GO:0005886">
    <property type="term" value="C:plasma membrane"/>
    <property type="evidence" value="ECO:0007669"/>
    <property type="project" value="TreeGrafter"/>
</dbReference>
<keyword evidence="2 5" id="KW-0812">Transmembrane</keyword>
<comment type="caution">
    <text evidence="7">The sequence shown here is derived from an EMBL/GenBank/DDBJ whole genome shotgun (WGS) entry which is preliminary data.</text>
</comment>